<sequence length="215" mass="23706">MEHYTVRYAHNSGLQRLMIDNGLTTFWRYARITGERLPVPVSSQPVVAQVLSDILTCGLTICFGDLPAPASSDPRTNAATARKQRGYHYECVPEIPSEANKMLEHFDNAYGMSNFAAGTGAQDCLWMYSERDKSVAPGGGWVNQLWDTRATVRHDFLWLYLYGGSTSVRKVSHGTKGSTTIGVAAPRLMIAEREAMEALAMEGSEDAQLPYGHLS</sequence>
<name>A0A9P4WFN1_9PLEO</name>
<organism evidence="1 2">
    <name type="scientific">Didymella heteroderae</name>
    <dbReference type="NCBI Taxonomy" id="1769908"/>
    <lineage>
        <taxon>Eukaryota</taxon>
        <taxon>Fungi</taxon>
        <taxon>Dikarya</taxon>
        <taxon>Ascomycota</taxon>
        <taxon>Pezizomycotina</taxon>
        <taxon>Dothideomycetes</taxon>
        <taxon>Pleosporomycetidae</taxon>
        <taxon>Pleosporales</taxon>
        <taxon>Pleosporineae</taxon>
        <taxon>Didymellaceae</taxon>
        <taxon>Didymella</taxon>
    </lineage>
</organism>
<accession>A0A9P4WFN1</accession>
<dbReference type="EMBL" id="SWKV01000209">
    <property type="protein sequence ID" value="KAF3030342.1"/>
    <property type="molecule type" value="Genomic_DNA"/>
</dbReference>
<gene>
    <name evidence="1" type="ORF">E8E12_000853</name>
</gene>
<proteinExistence type="predicted"/>
<dbReference type="OrthoDB" id="10347825at2759"/>
<dbReference type="AlphaFoldDB" id="A0A9P4WFN1"/>
<evidence type="ECO:0000313" key="1">
    <source>
        <dbReference type="EMBL" id="KAF3030342.1"/>
    </source>
</evidence>
<dbReference type="Proteomes" id="UP000758155">
    <property type="component" value="Unassembled WGS sequence"/>
</dbReference>
<comment type="caution">
    <text evidence="1">The sequence shown here is derived from an EMBL/GenBank/DDBJ whole genome shotgun (WGS) entry which is preliminary data.</text>
</comment>
<evidence type="ECO:0000313" key="2">
    <source>
        <dbReference type="Proteomes" id="UP000758155"/>
    </source>
</evidence>
<keyword evidence="2" id="KW-1185">Reference proteome</keyword>
<protein>
    <submittedName>
        <fullName evidence="1">Uncharacterized protein</fullName>
    </submittedName>
</protein>
<reference evidence="1" key="1">
    <citation type="submission" date="2019-04" db="EMBL/GenBank/DDBJ databases">
        <title>Sequencing of skin fungus with MAO and IRED activity.</title>
        <authorList>
            <person name="Marsaioli A.J."/>
            <person name="Bonatto J.M.C."/>
            <person name="Reis Junior O."/>
        </authorList>
    </citation>
    <scope>NUCLEOTIDE SEQUENCE</scope>
    <source>
        <strain evidence="1">28M1</strain>
    </source>
</reference>